<keyword evidence="2" id="KW-1185">Reference proteome</keyword>
<dbReference type="EMBL" id="JAXUIA010000018">
    <property type="protein sequence ID" value="MEA0978792.1"/>
    <property type="molecule type" value="Genomic_DNA"/>
</dbReference>
<reference evidence="1 2" key="1">
    <citation type="submission" date="2023-12" db="EMBL/GenBank/DDBJ databases">
        <title>Genome comparison identifies genes involved in endophytic behavior of Lysinibacillus irui and provides insights into its role as a plant-growth promoting bacterium.</title>
        <authorList>
            <person name="Hilario S."/>
            <person name="Matos I."/>
            <person name="Goncalves M.F.M."/>
            <person name="Pardo C.A."/>
            <person name="Santos M.J."/>
        </authorList>
    </citation>
    <scope>NUCLEOTIDE SEQUENCE [LARGE SCALE GENOMIC DNA]</scope>
    <source>
        <strain evidence="1 2">B3</strain>
    </source>
</reference>
<organism evidence="1 2">
    <name type="scientific">Lysinibacillus irui</name>
    <dbReference type="NCBI Taxonomy" id="2998077"/>
    <lineage>
        <taxon>Bacteria</taxon>
        <taxon>Bacillati</taxon>
        <taxon>Bacillota</taxon>
        <taxon>Bacilli</taxon>
        <taxon>Bacillales</taxon>
        <taxon>Bacillaceae</taxon>
        <taxon>Lysinibacillus</taxon>
    </lineage>
</organism>
<name>A0ABU5NRY4_9BACI</name>
<accession>A0ABU5NRY4</accession>
<protein>
    <submittedName>
        <fullName evidence="1">Uncharacterized protein</fullName>
    </submittedName>
</protein>
<sequence length="229" mass="26090">ILIKVYEVTFMFQQLRTLTLTNGRIKHLDIEYEQLNIRGAVTIHQEVRMQKVSTHGHSSFYFPVFVHEFNSTGSCTLKDYCEIDELTNAGNLKVKKGCVQKINSTGKVIIEGKLQSEHFEALGVVKAAELVANHFQLKLSGESKIGRLQAENVMIKKDRVTLLPLFKKRLICHTISGKQLKLSYTNAQIVEGEVVIVGENCLIERLYYTDDYSIDSNAVVHHIIRREIE</sequence>
<dbReference type="RefSeq" id="WP_322611472.1">
    <property type="nucleotide sequence ID" value="NZ_JAXLNX010000010.1"/>
</dbReference>
<comment type="caution">
    <text evidence="1">The sequence shown here is derived from an EMBL/GenBank/DDBJ whole genome shotgun (WGS) entry which is preliminary data.</text>
</comment>
<evidence type="ECO:0000313" key="1">
    <source>
        <dbReference type="EMBL" id="MEA0978792.1"/>
    </source>
</evidence>
<feature type="non-terminal residue" evidence="1">
    <location>
        <position position="1"/>
    </location>
</feature>
<dbReference type="Proteomes" id="UP001289615">
    <property type="component" value="Unassembled WGS sequence"/>
</dbReference>
<proteinExistence type="predicted"/>
<evidence type="ECO:0000313" key="2">
    <source>
        <dbReference type="Proteomes" id="UP001289615"/>
    </source>
</evidence>
<gene>
    <name evidence="1" type="ORF">U6C28_21060</name>
</gene>